<dbReference type="InterPro" id="IPR007148">
    <property type="entry name" value="SSU_processome_Utp12"/>
</dbReference>
<evidence type="ECO:0000256" key="2">
    <source>
        <dbReference type="ARBA" id="ARBA00023242"/>
    </source>
</evidence>
<dbReference type="SUPFAM" id="SSF63829">
    <property type="entry name" value="Calcium-dependent phosphotriesterase"/>
    <property type="match status" value="1"/>
</dbReference>
<dbReference type="Proteomes" id="UP000323011">
    <property type="component" value="Unassembled WGS sequence"/>
</dbReference>
<dbReference type="GO" id="GO:0000462">
    <property type="term" value="P:maturation of SSU-rRNA from tricistronic rRNA transcript (SSU-rRNA, 5.8S rRNA, LSU-rRNA)"/>
    <property type="evidence" value="ECO:0007669"/>
    <property type="project" value="TreeGrafter"/>
</dbReference>
<evidence type="ECO:0000313" key="7">
    <source>
        <dbReference type="EMBL" id="KAA0152809.1"/>
    </source>
</evidence>
<dbReference type="PROSITE" id="PS50082">
    <property type="entry name" value="WD_REPEATS_2"/>
    <property type="match status" value="1"/>
</dbReference>
<dbReference type="Proteomes" id="UP000322899">
    <property type="component" value="Unassembled WGS sequence"/>
</dbReference>
<evidence type="ECO:0000313" key="14">
    <source>
        <dbReference type="Proteomes" id="UP000325113"/>
    </source>
</evidence>
<comment type="subcellular location">
    <subcellularLocation>
        <location evidence="1">Nucleus</location>
    </subcellularLocation>
</comment>
<proteinExistence type="inferred from homology"/>
<accession>A0A5A8CJF7</accession>
<dbReference type="EMBL" id="VLTN01000019">
    <property type="protein sequence ID" value="KAA0152809.1"/>
    <property type="molecule type" value="Genomic_DNA"/>
</dbReference>
<feature type="compositionally biased region" description="Low complexity" evidence="5">
    <location>
        <begin position="376"/>
        <end position="399"/>
    </location>
</feature>
<organism evidence="7 12">
    <name type="scientific">Cafeteria roenbergensis</name>
    <name type="common">Marine flagellate</name>
    <dbReference type="NCBI Taxonomy" id="33653"/>
    <lineage>
        <taxon>Eukaryota</taxon>
        <taxon>Sar</taxon>
        <taxon>Stramenopiles</taxon>
        <taxon>Bigyra</taxon>
        <taxon>Opalozoa</taxon>
        <taxon>Bicosoecida</taxon>
        <taxon>Cafeteriaceae</taxon>
        <taxon>Cafeteria</taxon>
    </lineage>
</organism>
<dbReference type="InterPro" id="IPR001680">
    <property type="entry name" value="WD40_rpt"/>
</dbReference>
<sequence>MADPAAVPGFCEDGSLVSRSLELKFSLTEPEAKSPSCDALLELDSTAPITAAVATGRAAPASRRKRARGDSDSGHLHGVICGSAAGAIAFVELSEGSPDGARKQFASMPAAISSVAMGPGGRSVWAAAEGSRAVRRFVLPGRSDPDAAAWSKVKVSSKSMGTVTAMATLASADASSDSDALVVGGDELAFTPHGASKPAVRMSGGHASSIVSIAASEDGELVVSSDADRVLCAWRGDSLRAAAAAAGDKSPSAAPAAEVTMQAPPRRVRITALPRASASSAASSAEGNQYVVTAASTSGVEIVVLSMTAAGAVAVAAKAFFPSESIASDAEVLDAAVHASAGLGHPVVAVAVGSTVAPVVVRSNLMGDAGAIAASWGGRGDSSASSSSSSANSAPKAGGTRSTVASAVPAGVGARSGVVDGTEVVAKRMRAASEHSDDEDDEADLGVSMADRLRALTGAMQSAPVRAAAPGAAASAHDDDEGDSSAAAVSSSRIEDATPSSMATVLSQALHASDAAQVELVLSSTDAEAVDATVACLEARSVVPLLRQVVSRFEAQPSRGASLARWLRAVMVHHAAALASTPGLVSKLSGVYHIIDARLAAYRKLLRLSGRLDLILGQLGSQASAAALSGVVDETGAAEIALA</sequence>
<dbReference type="PANTHER" id="PTHR44267">
    <property type="entry name" value="WD REPEAT-CONTAINING PROTEIN 43"/>
    <property type="match status" value="1"/>
</dbReference>
<feature type="domain" description="Small-subunit processome Utp12" evidence="6">
    <location>
        <begin position="516"/>
        <end position="616"/>
    </location>
</feature>
<dbReference type="InterPro" id="IPR015943">
    <property type="entry name" value="WD40/YVTN_repeat-like_dom_sf"/>
</dbReference>
<evidence type="ECO:0000313" key="11">
    <source>
        <dbReference type="Proteomes" id="UP000322899"/>
    </source>
</evidence>
<dbReference type="InterPro" id="IPR052414">
    <property type="entry name" value="U3_snoRNA-assoc_WDR"/>
</dbReference>
<evidence type="ECO:0000256" key="3">
    <source>
        <dbReference type="ARBA" id="ARBA00038335"/>
    </source>
</evidence>
<dbReference type="EMBL" id="VLTL01000006">
    <property type="protein sequence ID" value="KAA0171441.1"/>
    <property type="molecule type" value="Genomic_DNA"/>
</dbReference>
<protein>
    <recommendedName>
        <fullName evidence="6">Small-subunit processome Utp12 domain-containing protein</fullName>
    </recommendedName>
</protein>
<evidence type="ECO:0000313" key="8">
    <source>
        <dbReference type="EMBL" id="KAA0165719.1"/>
    </source>
</evidence>
<dbReference type="GO" id="GO:0005730">
    <property type="term" value="C:nucleolus"/>
    <property type="evidence" value="ECO:0007669"/>
    <property type="project" value="TreeGrafter"/>
</dbReference>
<keyword evidence="4" id="KW-0853">WD repeat</keyword>
<name>A0A5A8CJF7_CAFRO</name>
<gene>
    <name evidence="9" type="ORF">FNF27_06639</name>
    <name evidence="10" type="ORF">FNF28_00653</name>
    <name evidence="7" type="ORF">FNF29_03696</name>
    <name evidence="8" type="ORF">FNF31_01696</name>
</gene>
<dbReference type="Proteomes" id="UP000324907">
    <property type="component" value="Unassembled WGS sequence"/>
</dbReference>
<dbReference type="Proteomes" id="UP000325113">
    <property type="component" value="Unassembled WGS sequence"/>
</dbReference>
<keyword evidence="2" id="KW-0539">Nucleus</keyword>
<comment type="caution">
    <text evidence="7">The sequence shown here is derived from an EMBL/GenBank/DDBJ whole genome shotgun (WGS) entry which is preliminary data.</text>
</comment>
<evidence type="ECO:0000313" key="10">
    <source>
        <dbReference type="EMBL" id="KAA0171441.1"/>
    </source>
</evidence>
<feature type="region of interest" description="Disordered" evidence="5">
    <location>
        <begin position="467"/>
        <end position="495"/>
    </location>
</feature>
<keyword evidence="12" id="KW-1185">Reference proteome</keyword>
<comment type="similarity">
    <text evidence="3">Belongs to the UTP5 family.</text>
</comment>
<evidence type="ECO:0000259" key="6">
    <source>
        <dbReference type="Pfam" id="PF04003"/>
    </source>
</evidence>
<reference evidence="11 12" key="1">
    <citation type="submission" date="2019-07" db="EMBL/GenBank/DDBJ databases">
        <title>Genomes of Cafeteria roenbergensis.</title>
        <authorList>
            <person name="Fischer M.G."/>
            <person name="Hackl T."/>
            <person name="Roman M."/>
        </authorList>
    </citation>
    <scope>NUCLEOTIDE SEQUENCE [LARGE SCALE GENOMIC DNA]</scope>
    <source>
        <strain evidence="7 12">BVI</strain>
        <strain evidence="8 14">Cflag</strain>
        <strain evidence="9 11">E4-10P</strain>
        <strain evidence="10 13">RCC970-E3</strain>
    </source>
</reference>
<evidence type="ECO:0000256" key="1">
    <source>
        <dbReference type="ARBA" id="ARBA00004123"/>
    </source>
</evidence>
<dbReference type="Gene3D" id="2.130.10.10">
    <property type="entry name" value="YVTN repeat-like/Quinoprotein amine dehydrogenase"/>
    <property type="match status" value="1"/>
</dbReference>
<evidence type="ECO:0000313" key="9">
    <source>
        <dbReference type="EMBL" id="KAA0170382.1"/>
    </source>
</evidence>
<evidence type="ECO:0000313" key="13">
    <source>
        <dbReference type="Proteomes" id="UP000324907"/>
    </source>
</evidence>
<evidence type="ECO:0000313" key="12">
    <source>
        <dbReference type="Proteomes" id="UP000323011"/>
    </source>
</evidence>
<dbReference type="AlphaFoldDB" id="A0A5A8CJF7"/>
<feature type="repeat" description="WD" evidence="4">
    <location>
        <begin position="203"/>
        <end position="234"/>
    </location>
</feature>
<dbReference type="EMBL" id="VLTM01000011">
    <property type="protein sequence ID" value="KAA0165719.1"/>
    <property type="molecule type" value="Genomic_DNA"/>
</dbReference>
<dbReference type="Pfam" id="PF04003">
    <property type="entry name" value="Utp12"/>
    <property type="match status" value="1"/>
</dbReference>
<dbReference type="EMBL" id="VLTO01000061">
    <property type="protein sequence ID" value="KAA0170382.1"/>
    <property type="molecule type" value="Genomic_DNA"/>
</dbReference>
<feature type="region of interest" description="Disordered" evidence="5">
    <location>
        <begin position="376"/>
        <end position="402"/>
    </location>
</feature>
<dbReference type="PANTHER" id="PTHR44267:SF1">
    <property type="entry name" value="WD REPEAT-CONTAINING PROTEIN 43"/>
    <property type="match status" value="1"/>
</dbReference>
<evidence type="ECO:0000256" key="4">
    <source>
        <dbReference type="PROSITE-ProRule" id="PRU00221"/>
    </source>
</evidence>
<feature type="region of interest" description="Disordered" evidence="5">
    <location>
        <begin position="54"/>
        <end position="74"/>
    </location>
</feature>
<dbReference type="OrthoDB" id="30195at2759"/>
<evidence type="ECO:0000256" key="5">
    <source>
        <dbReference type="SAM" id="MobiDB-lite"/>
    </source>
</evidence>